<proteinExistence type="predicted"/>
<protein>
    <submittedName>
        <fullName evidence="2">Uncharacterized protein</fullName>
    </submittedName>
</protein>
<name>A0AAV6R8X7_SOLSE</name>
<evidence type="ECO:0000313" key="3">
    <source>
        <dbReference type="Proteomes" id="UP000693946"/>
    </source>
</evidence>
<feature type="region of interest" description="Disordered" evidence="1">
    <location>
        <begin position="1"/>
        <end position="68"/>
    </location>
</feature>
<accession>A0AAV6R8X7</accession>
<dbReference type="AlphaFoldDB" id="A0AAV6R8X7"/>
<comment type="caution">
    <text evidence="2">The sequence shown here is derived from an EMBL/GenBank/DDBJ whole genome shotgun (WGS) entry which is preliminary data.</text>
</comment>
<evidence type="ECO:0000313" key="2">
    <source>
        <dbReference type="EMBL" id="KAG7501114.1"/>
    </source>
</evidence>
<evidence type="ECO:0000256" key="1">
    <source>
        <dbReference type="SAM" id="MobiDB-lite"/>
    </source>
</evidence>
<dbReference type="EMBL" id="JAGKHQ010000013">
    <property type="protein sequence ID" value="KAG7501114.1"/>
    <property type="molecule type" value="Genomic_DNA"/>
</dbReference>
<gene>
    <name evidence="2" type="ORF">JOB18_040220</name>
</gene>
<dbReference type="Proteomes" id="UP000693946">
    <property type="component" value="Linkage Group LG20"/>
</dbReference>
<keyword evidence="3" id="KW-1185">Reference proteome</keyword>
<organism evidence="2 3">
    <name type="scientific">Solea senegalensis</name>
    <name type="common">Senegalese sole</name>
    <dbReference type="NCBI Taxonomy" id="28829"/>
    <lineage>
        <taxon>Eukaryota</taxon>
        <taxon>Metazoa</taxon>
        <taxon>Chordata</taxon>
        <taxon>Craniata</taxon>
        <taxon>Vertebrata</taxon>
        <taxon>Euteleostomi</taxon>
        <taxon>Actinopterygii</taxon>
        <taxon>Neopterygii</taxon>
        <taxon>Teleostei</taxon>
        <taxon>Neoteleostei</taxon>
        <taxon>Acanthomorphata</taxon>
        <taxon>Carangaria</taxon>
        <taxon>Pleuronectiformes</taxon>
        <taxon>Pleuronectoidei</taxon>
        <taxon>Soleidae</taxon>
        <taxon>Solea</taxon>
    </lineage>
</organism>
<reference evidence="2 3" key="1">
    <citation type="journal article" date="2021" name="Sci. Rep.">
        <title>Chromosome anchoring in Senegalese sole (Solea senegalensis) reveals sex-associated markers and genome rearrangements in flatfish.</title>
        <authorList>
            <person name="Guerrero-Cozar I."/>
            <person name="Gomez-Garrido J."/>
            <person name="Berbel C."/>
            <person name="Martinez-Blanch J.F."/>
            <person name="Alioto T."/>
            <person name="Claros M.G."/>
            <person name="Gagnaire P.A."/>
            <person name="Manchado M."/>
        </authorList>
    </citation>
    <scope>NUCLEOTIDE SEQUENCE [LARGE SCALE GENOMIC DNA]</scope>
    <source>
        <strain evidence="2">Sse05_10M</strain>
    </source>
</reference>
<feature type="compositionally biased region" description="Basic and acidic residues" evidence="1">
    <location>
        <begin position="1"/>
        <end position="49"/>
    </location>
</feature>
<sequence>MKVEEETDKEKVKMDGRLQEEAEKQHLLTQRGRERKAGRTCEHSDHDTVIKTGIVKPQTITGGAGGGGGAPHCNVLIRQTLTQTDEQTERGDELLYKS</sequence>